<accession>A0A2K3LTN5</accession>
<evidence type="ECO:0000313" key="3">
    <source>
        <dbReference type="Proteomes" id="UP000236291"/>
    </source>
</evidence>
<dbReference type="Proteomes" id="UP000236291">
    <property type="component" value="Unassembled WGS sequence"/>
</dbReference>
<sequence>MGEERSTMEETLLAKVQIDSKTENDEEEEEEQRNKRSINWDIYIKELKRICHISGELYLSSAALSISFTGVTGFSFL</sequence>
<evidence type="ECO:0000313" key="2">
    <source>
        <dbReference type="EMBL" id="PNX81869.1"/>
    </source>
</evidence>
<dbReference type="AlphaFoldDB" id="A0A2K3LTN5"/>
<evidence type="ECO:0000256" key="1">
    <source>
        <dbReference type="SAM" id="MobiDB-lite"/>
    </source>
</evidence>
<feature type="region of interest" description="Disordered" evidence="1">
    <location>
        <begin position="1"/>
        <end position="34"/>
    </location>
</feature>
<comment type="caution">
    <text evidence="2">The sequence shown here is derived from an EMBL/GenBank/DDBJ whole genome shotgun (WGS) entry which is preliminary data.</text>
</comment>
<dbReference type="EMBL" id="ASHM01040760">
    <property type="protein sequence ID" value="PNX81869.1"/>
    <property type="molecule type" value="Genomic_DNA"/>
</dbReference>
<organism evidence="2 3">
    <name type="scientific">Trifolium pratense</name>
    <name type="common">Red clover</name>
    <dbReference type="NCBI Taxonomy" id="57577"/>
    <lineage>
        <taxon>Eukaryota</taxon>
        <taxon>Viridiplantae</taxon>
        <taxon>Streptophyta</taxon>
        <taxon>Embryophyta</taxon>
        <taxon>Tracheophyta</taxon>
        <taxon>Spermatophyta</taxon>
        <taxon>Magnoliopsida</taxon>
        <taxon>eudicotyledons</taxon>
        <taxon>Gunneridae</taxon>
        <taxon>Pentapetalae</taxon>
        <taxon>rosids</taxon>
        <taxon>fabids</taxon>
        <taxon>Fabales</taxon>
        <taxon>Fabaceae</taxon>
        <taxon>Papilionoideae</taxon>
        <taxon>50 kb inversion clade</taxon>
        <taxon>NPAAA clade</taxon>
        <taxon>Hologalegina</taxon>
        <taxon>IRL clade</taxon>
        <taxon>Trifolieae</taxon>
        <taxon>Trifolium</taxon>
    </lineage>
</organism>
<gene>
    <name evidence="2" type="ORF">L195_g037894</name>
</gene>
<feature type="non-terminal residue" evidence="2">
    <location>
        <position position="77"/>
    </location>
</feature>
<name>A0A2K3LTN5_TRIPR</name>
<reference evidence="2 3" key="1">
    <citation type="journal article" date="2014" name="Am. J. Bot.">
        <title>Genome assembly and annotation for red clover (Trifolium pratense; Fabaceae).</title>
        <authorList>
            <person name="Istvanek J."/>
            <person name="Jaros M."/>
            <person name="Krenek A."/>
            <person name="Repkova J."/>
        </authorList>
    </citation>
    <scope>NUCLEOTIDE SEQUENCE [LARGE SCALE GENOMIC DNA]</scope>
    <source>
        <strain evidence="3">cv. Tatra</strain>
        <tissue evidence="2">Young leaves</tissue>
    </source>
</reference>
<protein>
    <submittedName>
        <fullName evidence="2">Uncharacterized protein</fullName>
    </submittedName>
</protein>
<reference evidence="2 3" key="2">
    <citation type="journal article" date="2017" name="Front. Plant Sci.">
        <title>Gene Classification and Mining of Molecular Markers Useful in Red Clover (Trifolium pratense) Breeding.</title>
        <authorList>
            <person name="Istvanek J."/>
            <person name="Dluhosova J."/>
            <person name="Dluhos P."/>
            <person name="Patkova L."/>
            <person name="Nedelnik J."/>
            <person name="Repkova J."/>
        </authorList>
    </citation>
    <scope>NUCLEOTIDE SEQUENCE [LARGE SCALE GENOMIC DNA]</scope>
    <source>
        <strain evidence="3">cv. Tatra</strain>
        <tissue evidence="2">Young leaves</tissue>
    </source>
</reference>
<proteinExistence type="predicted"/>